<feature type="domain" description="RGS" evidence="1">
    <location>
        <begin position="12"/>
        <end position="126"/>
    </location>
</feature>
<proteinExistence type="predicted"/>
<sequence>MSAKNQRQKWKTVSGTLNDPVGLEKFKEFQNKRTADTNDKILNFLEFYEKCDKHKQINDENQLRNSAESIFDEFLRDMAPKEIPDIGRNESSHIRNKLENAELSIEDLKTIFSGKQEDVIQCIDDEGSHDLFYKELTKDSSGKCTIY</sequence>
<dbReference type="PROSITE" id="PS50132">
    <property type="entry name" value="RGS"/>
    <property type="match status" value="1"/>
</dbReference>
<dbReference type="InterPro" id="IPR016137">
    <property type="entry name" value="RGS"/>
</dbReference>
<dbReference type="EMBL" id="CAXKWB010054731">
    <property type="protein sequence ID" value="CAL4176091.1"/>
    <property type="molecule type" value="Genomic_DNA"/>
</dbReference>
<dbReference type="InterPro" id="IPR044926">
    <property type="entry name" value="RGS_subdomain_2"/>
</dbReference>
<dbReference type="Pfam" id="PF00615">
    <property type="entry name" value="RGS"/>
    <property type="match status" value="1"/>
</dbReference>
<organism evidence="2 3">
    <name type="scientific">Meganyctiphanes norvegica</name>
    <name type="common">Northern krill</name>
    <name type="synonym">Thysanopoda norvegica</name>
    <dbReference type="NCBI Taxonomy" id="48144"/>
    <lineage>
        <taxon>Eukaryota</taxon>
        <taxon>Metazoa</taxon>
        <taxon>Ecdysozoa</taxon>
        <taxon>Arthropoda</taxon>
        <taxon>Crustacea</taxon>
        <taxon>Multicrustacea</taxon>
        <taxon>Malacostraca</taxon>
        <taxon>Eumalacostraca</taxon>
        <taxon>Eucarida</taxon>
        <taxon>Euphausiacea</taxon>
        <taxon>Euphausiidae</taxon>
        <taxon>Meganyctiphanes</taxon>
    </lineage>
</organism>
<gene>
    <name evidence="2" type="ORF">MNOR_LOCUS34742</name>
</gene>
<dbReference type="InterPro" id="IPR036305">
    <property type="entry name" value="RGS_sf"/>
</dbReference>
<dbReference type="SUPFAM" id="SSF48097">
    <property type="entry name" value="Regulator of G-protein signaling, RGS"/>
    <property type="match status" value="1"/>
</dbReference>
<name>A0AAV2S9J2_MEGNR</name>
<evidence type="ECO:0000313" key="3">
    <source>
        <dbReference type="Proteomes" id="UP001497623"/>
    </source>
</evidence>
<dbReference type="Proteomes" id="UP001497623">
    <property type="component" value="Unassembled WGS sequence"/>
</dbReference>
<evidence type="ECO:0000313" key="2">
    <source>
        <dbReference type="EMBL" id="CAL4176091.1"/>
    </source>
</evidence>
<reference evidence="2 3" key="1">
    <citation type="submission" date="2024-05" db="EMBL/GenBank/DDBJ databases">
        <authorList>
            <person name="Wallberg A."/>
        </authorList>
    </citation>
    <scope>NUCLEOTIDE SEQUENCE [LARGE SCALE GENOMIC DNA]</scope>
</reference>
<protein>
    <recommendedName>
        <fullName evidence="1">RGS domain-containing protein</fullName>
    </recommendedName>
</protein>
<keyword evidence="3" id="KW-1185">Reference proteome</keyword>
<dbReference type="Gene3D" id="1.10.167.10">
    <property type="entry name" value="Regulator of G-protein Signalling 4, domain 2"/>
    <property type="match status" value="1"/>
</dbReference>
<evidence type="ECO:0000259" key="1">
    <source>
        <dbReference type="PROSITE" id="PS50132"/>
    </source>
</evidence>
<dbReference type="AlphaFoldDB" id="A0AAV2S9J2"/>
<comment type="caution">
    <text evidence="2">The sequence shown here is derived from an EMBL/GenBank/DDBJ whole genome shotgun (WGS) entry which is preliminary data.</text>
</comment>
<accession>A0AAV2S9J2</accession>